<dbReference type="PANTHER" id="PTHR43547:SF2">
    <property type="entry name" value="HYBRID SIGNAL TRANSDUCTION HISTIDINE KINASE C"/>
    <property type="match status" value="1"/>
</dbReference>
<comment type="catalytic activity">
    <reaction evidence="1">
        <text>ATP + protein L-histidine = ADP + protein N-phospho-L-histidine.</text>
        <dbReference type="EC" id="2.7.13.3"/>
    </reaction>
</comment>
<dbReference type="InterPro" id="IPR003661">
    <property type="entry name" value="HisK_dim/P_dom"/>
</dbReference>
<dbReference type="InterPro" id="IPR004358">
    <property type="entry name" value="Sig_transdc_His_kin-like_C"/>
</dbReference>
<dbReference type="InterPro" id="IPR003018">
    <property type="entry name" value="GAF"/>
</dbReference>
<evidence type="ECO:0000259" key="5">
    <source>
        <dbReference type="PROSITE" id="PS50109"/>
    </source>
</evidence>
<dbReference type="SMART" id="SM00387">
    <property type="entry name" value="HATPase_c"/>
    <property type="match status" value="1"/>
</dbReference>
<dbReference type="Gene3D" id="3.30.565.10">
    <property type="entry name" value="Histidine kinase-like ATPase, C-terminal domain"/>
    <property type="match status" value="1"/>
</dbReference>
<sequence>MFGEGKTLARIVYLCACSLFFSALYSPVYASSKQTLRFSHIGKEQGLQDGSVPTILQDQQGLIWFGTASGLARYDGRKMTRWNANPEDPQSLSNPLVAALLEGDHQELWIGTAAGLDRLDLRNDRIERVNMPEAMSLQQRRIWSLAHADQGRIWVATQFQLMRFNPSAAPNQQFESIRLQGDPGALIRAMIPDGAGGVWAAVGSIISHVSVTGKISLQFDVASNATPSERIQHAVRSLTIDHQNKLWVGTQSGLQVWDVSGTTAQPDPIVERLKLKQGRVFALFKDEEQSIWIGYGDNFGLTRVRRLPSEEIEVFTHSPAIPTSIAGNSIASLLQDRSGTLWVGTWGNGTSLVDLRKKGFTNYAHVAEDVNSLSNDAAMAISPEQDDHVWIGTYGGGLNYLDLKSGKVERIPIAQTQARNIKAMLRQSKDEMWLGGDDGLHLFHLKNRRSRTIPLNLNTPGGGSISSIIKDHKGDIWAGSAAGLYRIDSSFKVHTYRARSTATVTEDVAKKEAETVTNHGSLTHDTVDCLLEDKQHNLWIGTKGGIQLWNHVTQTFSQPIKPTQALKNPARLSIYGLHQDEQERIWVGTSYGLYQLVRNGDAWELQSWRHVKGMPEGWIINVQHDQQGDLWLGAEQGLVHLKLHQNQARIYSSTDGPIEGSFNFGANTMLKDGRLLFGSIGVLAFNPRELKENDTPVRVVLSDLLEFNQSLSDPTTEESHSTHQRSSLAELGIEGMLRDARAIFLSPKQAMISFEFAPLQFYFSKNNRLAWKLEGFDRDWIYGKPGEGLATYTNLDQGDYVLRVKAANASGIWNEDAYQLKVHVSPPFWKSWWFLSLLGLVSISLLYMAYRLRIQFLTRHQMKLEQQVAARTQEVFEQKEQLKTEKEIAERERELADKARHTILLLSEIGREISASLDINTIQSIFYAHVAKLMDADVYGIGMVDWEKRTVNFERIMDRGVPAEPFQRSLDDPQQPSARCVLEKAEILIDKLDFAINIINDIDQGVRPAKRIDGSFAAAARSAIYIPLVVREQVIGVITVLSVRENAYQSTHLDMLRTLGAYAAVALDKAAAYEHLKLTQSKLVEQEKLAALGSIVAGVAHELNTPIGNSLLVASTLKERNDNFLQMIQAGTLKRSEMEKFCTASTEAMEIIVRNLDTSAQLVSSFKQISTDQTSNQRRQFRLHTICEEICMTLAARLRREQHELELEIDHDIQMDSYPGALGQVISNLIINAVIHGFDGRLGGHIRIIGKRSSAQKVSLRIKDDGKGIATKNLHRIFEPFFTTRLGQGGSGLGLHISYNIVTSVLGGSITVSSIEGEGASFQLELPITAPTLQESGIDASGKPKSISM</sequence>
<dbReference type="Pfam" id="PF02518">
    <property type="entry name" value="HATPase_c"/>
    <property type="match status" value="1"/>
</dbReference>
<evidence type="ECO:0000256" key="1">
    <source>
        <dbReference type="ARBA" id="ARBA00000085"/>
    </source>
</evidence>
<dbReference type="PANTHER" id="PTHR43547">
    <property type="entry name" value="TWO-COMPONENT HISTIDINE KINASE"/>
    <property type="match status" value="1"/>
</dbReference>
<evidence type="ECO:0000256" key="3">
    <source>
        <dbReference type="ARBA" id="ARBA00022553"/>
    </source>
</evidence>
<dbReference type="Pfam" id="PF07495">
    <property type="entry name" value="Y_Y_Y"/>
    <property type="match status" value="1"/>
</dbReference>
<dbReference type="SMART" id="SM00065">
    <property type="entry name" value="GAF"/>
    <property type="match status" value="1"/>
</dbReference>
<dbReference type="InterPro" id="IPR029016">
    <property type="entry name" value="GAF-like_dom_sf"/>
</dbReference>
<name>A0ABY9RLN0_9BURK</name>
<dbReference type="InterPro" id="IPR013783">
    <property type="entry name" value="Ig-like_fold"/>
</dbReference>
<dbReference type="SUPFAM" id="SSF47384">
    <property type="entry name" value="Homodimeric domain of signal transducing histidine kinase"/>
    <property type="match status" value="1"/>
</dbReference>
<gene>
    <name evidence="6" type="ORF">RF679_05720</name>
</gene>
<dbReference type="EMBL" id="CP133720">
    <property type="protein sequence ID" value="WMW81778.1"/>
    <property type="molecule type" value="Genomic_DNA"/>
</dbReference>
<keyword evidence="7" id="KW-1185">Reference proteome</keyword>
<keyword evidence="3" id="KW-0597">Phosphoprotein</keyword>
<evidence type="ECO:0000256" key="2">
    <source>
        <dbReference type="ARBA" id="ARBA00012438"/>
    </source>
</evidence>
<dbReference type="PRINTS" id="PR00344">
    <property type="entry name" value="BCTRLSENSOR"/>
</dbReference>
<dbReference type="InterPro" id="IPR005467">
    <property type="entry name" value="His_kinase_dom"/>
</dbReference>
<dbReference type="SUPFAM" id="SSF55874">
    <property type="entry name" value="ATPase domain of HSP90 chaperone/DNA topoisomerase II/histidine kinase"/>
    <property type="match status" value="1"/>
</dbReference>
<proteinExistence type="predicted"/>
<dbReference type="Pfam" id="PF07494">
    <property type="entry name" value="Reg_prop"/>
    <property type="match status" value="3"/>
</dbReference>
<feature type="domain" description="Histidine kinase" evidence="5">
    <location>
        <begin position="1098"/>
        <end position="1330"/>
    </location>
</feature>
<dbReference type="InterPro" id="IPR036097">
    <property type="entry name" value="HisK_dim/P_sf"/>
</dbReference>
<accession>A0ABY9RLN0</accession>
<evidence type="ECO:0000313" key="6">
    <source>
        <dbReference type="EMBL" id="WMW81778.1"/>
    </source>
</evidence>
<dbReference type="InterPro" id="IPR011110">
    <property type="entry name" value="Reg_prop"/>
</dbReference>
<dbReference type="Gene3D" id="1.10.287.130">
    <property type="match status" value="1"/>
</dbReference>
<dbReference type="InterPro" id="IPR036890">
    <property type="entry name" value="HATPase_C_sf"/>
</dbReference>
<dbReference type="InterPro" id="IPR015943">
    <property type="entry name" value="WD40/YVTN_repeat-like_dom_sf"/>
</dbReference>
<dbReference type="Gene3D" id="2.60.40.10">
    <property type="entry name" value="Immunoglobulins"/>
    <property type="match status" value="1"/>
</dbReference>
<protein>
    <recommendedName>
        <fullName evidence="2">histidine kinase</fullName>
        <ecNumber evidence="2">2.7.13.3</ecNumber>
    </recommendedName>
</protein>
<dbReference type="Pfam" id="PF13185">
    <property type="entry name" value="GAF_2"/>
    <property type="match status" value="1"/>
</dbReference>
<dbReference type="Gene3D" id="2.130.10.10">
    <property type="entry name" value="YVTN repeat-like/Quinoprotein amine dehydrogenase"/>
    <property type="match status" value="3"/>
</dbReference>
<dbReference type="SUPFAM" id="SSF55781">
    <property type="entry name" value="GAF domain-like"/>
    <property type="match status" value="1"/>
</dbReference>
<dbReference type="SUPFAM" id="SSF63829">
    <property type="entry name" value="Calcium-dependent phosphotriesterase"/>
    <property type="match status" value="3"/>
</dbReference>
<dbReference type="InterPro" id="IPR003594">
    <property type="entry name" value="HATPase_dom"/>
</dbReference>
<dbReference type="Proteomes" id="UP001181355">
    <property type="component" value="Chromosome"/>
</dbReference>
<organism evidence="6 7">
    <name type="scientific">Undibacterium cyanobacteriorum</name>
    <dbReference type="NCBI Taxonomy" id="3073561"/>
    <lineage>
        <taxon>Bacteria</taxon>
        <taxon>Pseudomonadati</taxon>
        <taxon>Pseudomonadota</taxon>
        <taxon>Betaproteobacteria</taxon>
        <taxon>Burkholderiales</taxon>
        <taxon>Oxalobacteraceae</taxon>
        <taxon>Undibacterium</taxon>
    </lineage>
</organism>
<evidence type="ECO:0000313" key="7">
    <source>
        <dbReference type="Proteomes" id="UP001181355"/>
    </source>
</evidence>
<dbReference type="EC" id="2.7.13.3" evidence="2"/>
<feature type="coiled-coil region" evidence="4">
    <location>
        <begin position="872"/>
        <end position="899"/>
    </location>
</feature>
<dbReference type="CDD" id="cd00082">
    <property type="entry name" value="HisKA"/>
    <property type="match status" value="1"/>
</dbReference>
<dbReference type="PROSITE" id="PS50109">
    <property type="entry name" value="HIS_KIN"/>
    <property type="match status" value="1"/>
</dbReference>
<dbReference type="Gene3D" id="3.30.450.40">
    <property type="match status" value="1"/>
</dbReference>
<dbReference type="InterPro" id="IPR011123">
    <property type="entry name" value="Y_Y_Y"/>
</dbReference>
<dbReference type="RefSeq" id="WP_309483256.1">
    <property type="nucleotide sequence ID" value="NZ_CP133720.1"/>
</dbReference>
<evidence type="ECO:0000256" key="4">
    <source>
        <dbReference type="SAM" id="Coils"/>
    </source>
</evidence>
<reference evidence="6" key="1">
    <citation type="submission" date="2023-09" db="EMBL/GenBank/DDBJ databases">
        <title>Undibacterium sp. 20NA77.5 isolated from freshwater.</title>
        <authorList>
            <person name="Le V."/>
            <person name="Ko S.-R."/>
            <person name="Ahn C.-Y."/>
            <person name="Oh H.-M."/>
        </authorList>
    </citation>
    <scope>NUCLEOTIDE SEQUENCE</scope>
    <source>
        <strain evidence="6">20NA77.5</strain>
    </source>
</reference>
<keyword evidence="4" id="KW-0175">Coiled coil</keyword>